<dbReference type="RefSeq" id="WP_121593878.1">
    <property type="nucleotide sequence ID" value="NZ_RCHD01000001.1"/>
</dbReference>
<reference evidence="1 2" key="1">
    <citation type="submission" date="2018-09" db="EMBL/GenBank/DDBJ databases">
        <title>The draft genome of Acinetobacter sp. strains.</title>
        <authorList>
            <person name="Qin J."/>
            <person name="Feng Y."/>
            <person name="Zong Z."/>
        </authorList>
    </citation>
    <scope>NUCLEOTIDE SEQUENCE [LARGE SCALE GENOMIC DNA]</scope>
    <source>
        <strain evidence="1 2">WCHAc060003</strain>
    </source>
</reference>
<organism evidence="1 2">
    <name type="scientific">Acinetobacter cumulans</name>
    <dbReference type="NCBI Taxonomy" id="2136182"/>
    <lineage>
        <taxon>Bacteria</taxon>
        <taxon>Pseudomonadati</taxon>
        <taxon>Pseudomonadota</taxon>
        <taxon>Gammaproteobacteria</taxon>
        <taxon>Moraxellales</taxon>
        <taxon>Moraxellaceae</taxon>
        <taxon>Acinetobacter</taxon>
    </lineage>
</organism>
<evidence type="ECO:0000313" key="1">
    <source>
        <dbReference type="EMBL" id="RLL39129.1"/>
    </source>
</evidence>
<dbReference type="Proteomes" id="UP000267166">
    <property type="component" value="Unassembled WGS sequence"/>
</dbReference>
<dbReference type="AlphaFoldDB" id="A0A498D1G7"/>
<dbReference type="EMBL" id="RCHD01000001">
    <property type="protein sequence ID" value="RLL39129.1"/>
    <property type="molecule type" value="Genomic_DNA"/>
</dbReference>
<sequence>MAKTYKFSFDDEDDAINSLALFYNINSVEIYKKLPEINVLVKEKIDSFSNDVGLYVYYISCLLKVNNYQNSEIEKLQVSYYHHCASDATTDWFYDGLLNSSEGLKAFISKSNQLIPNLIGEELTCTLLSILRNRIQDERMGQVNVGIFAFTRLEEAKNRNAFDLPEIFMDIDIPAVESKLKDTLRPTIVKFYKDYDPMELDSILFKYWYLICQRYDEALTSDSEDVGKGVKIPFSNIERLIYL</sequence>
<comment type="caution">
    <text evidence="1">The sequence shown here is derived from an EMBL/GenBank/DDBJ whole genome shotgun (WGS) entry which is preliminary data.</text>
</comment>
<proteinExistence type="predicted"/>
<gene>
    <name evidence="1" type="ORF">D9K80_00280</name>
</gene>
<evidence type="ECO:0000313" key="2">
    <source>
        <dbReference type="Proteomes" id="UP000267166"/>
    </source>
</evidence>
<protein>
    <submittedName>
        <fullName evidence="1">Uncharacterized protein</fullName>
    </submittedName>
</protein>
<name>A0A498D1G7_9GAMM</name>
<accession>A0A498D1G7</accession>